<dbReference type="AlphaFoldDB" id="A0A560BUZ7"/>
<reference evidence="1 2" key="1">
    <citation type="submission" date="2019-06" db="EMBL/GenBank/DDBJ databases">
        <title>Genomic Encyclopedia of Type Strains, Phase IV (KMG-V): Genome sequencing to study the core and pangenomes of soil and plant-associated prokaryotes.</title>
        <authorList>
            <person name="Whitman W."/>
        </authorList>
    </citation>
    <scope>NUCLEOTIDE SEQUENCE [LARGE SCALE GENOMIC DNA]</scope>
    <source>
        <strain evidence="1 2">BR 11650</strain>
    </source>
</reference>
<gene>
    <name evidence="1" type="ORF">FBZ83_11979</name>
</gene>
<comment type="caution">
    <text evidence="1">The sequence shown here is derived from an EMBL/GenBank/DDBJ whole genome shotgun (WGS) entry which is preliminary data.</text>
</comment>
<dbReference type="RefSeq" id="WP_145690060.1">
    <property type="nucleotide sequence ID" value="NZ_VITH01000019.1"/>
</dbReference>
<dbReference type="Proteomes" id="UP000318529">
    <property type="component" value="Unassembled WGS sequence"/>
</dbReference>
<proteinExistence type="predicted"/>
<name>A0A560BUZ7_AZOBR</name>
<organism evidence="1 2">
    <name type="scientific">Azospirillum brasilense</name>
    <dbReference type="NCBI Taxonomy" id="192"/>
    <lineage>
        <taxon>Bacteria</taxon>
        <taxon>Pseudomonadati</taxon>
        <taxon>Pseudomonadota</taxon>
        <taxon>Alphaproteobacteria</taxon>
        <taxon>Rhodospirillales</taxon>
        <taxon>Azospirillaceae</taxon>
        <taxon>Azospirillum</taxon>
    </lineage>
</organism>
<accession>A0A560BUZ7</accession>
<evidence type="ECO:0000313" key="1">
    <source>
        <dbReference type="EMBL" id="TWA76428.1"/>
    </source>
</evidence>
<sequence>MTRTIIRGPFRARLRMVRPQPPATRLRGAIADLRECIREATVNRDDLREIAHRLDALADDMEGHA</sequence>
<dbReference type="EMBL" id="VITH01000019">
    <property type="protein sequence ID" value="TWA76428.1"/>
    <property type="molecule type" value="Genomic_DNA"/>
</dbReference>
<protein>
    <submittedName>
        <fullName evidence="1">Uncharacterized protein</fullName>
    </submittedName>
</protein>
<evidence type="ECO:0000313" key="2">
    <source>
        <dbReference type="Proteomes" id="UP000318529"/>
    </source>
</evidence>